<dbReference type="PROSITE" id="PS50011">
    <property type="entry name" value="PROTEIN_KINASE_DOM"/>
    <property type="match status" value="1"/>
</dbReference>
<dbReference type="SUPFAM" id="SSF56112">
    <property type="entry name" value="Protein kinase-like (PK-like)"/>
    <property type="match status" value="1"/>
</dbReference>
<gene>
    <name evidence="2" type="ORF">K469DRAFT_556050</name>
</gene>
<dbReference type="GO" id="GO:0005524">
    <property type="term" value="F:ATP binding"/>
    <property type="evidence" value="ECO:0007669"/>
    <property type="project" value="InterPro"/>
</dbReference>
<dbReference type="OrthoDB" id="10252171at2759"/>
<dbReference type="InterPro" id="IPR000719">
    <property type="entry name" value="Prot_kinase_dom"/>
</dbReference>
<keyword evidence="3" id="KW-1185">Reference proteome</keyword>
<dbReference type="Proteomes" id="UP000800200">
    <property type="component" value="Unassembled WGS sequence"/>
</dbReference>
<dbReference type="AlphaFoldDB" id="A0A6A6EI36"/>
<proteinExistence type="predicted"/>
<dbReference type="Gene3D" id="1.10.510.10">
    <property type="entry name" value="Transferase(Phosphotransferase) domain 1"/>
    <property type="match status" value="1"/>
</dbReference>
<sequence length="140" mass="16162">DIKLENILVLTCDLLYIKLVNFSLIKVDGFLITFCGIETYCPPEIAKYFGLSKSVPKDKYIEVVNIWLLSVIILRFALPDLPNPNSGVGIDWCEKIIKEVNNYDDDLIDFLLTAILVMRLESRYSAQAYLDRVEELFIFF</sequence>
<evidence type="ECO:0000313" key="3">
    <source>
        <dbReference type="Proteomes" id="UP000800200"/>
    </source>
</evidence>
<organism evidence="2 3">
    <name type="scientific">Zopfia rhizophila CBS 207.26</name>
    <dbReference type="NCBI Taxonomy" id="1314779"/>
    <lineage>
        <taxon>Eukaryota</taxon>
        <taxon>Fungi</taxon>
        <taxon>Dikarya</taxon>
        <taxon>Ascomycota</taxon>
        <taxon>Pezizomycotina</taxon>
        <taxon>Dothideomycetes</taxon>
        <taxon>Dothideomycetes incertae sedis</taxon>
        <taxon>Zopfiaceae</taxon>
        <taxon>Zopfia</taxon>
    </lineage>
</organism>
<dbReference type="EMBL" id="ML994616">
    <property type="protein sequence ID" value="KAF2191727.1"/>
    <property type="molecule type" value="Genomic_DNA"/>
</dbReference>
<feature type="domain" description="Protein kinase" evidence="1">
    <location>
        <begin position="1"/>
        <end position="137"/>
    </location>
</feature>
<name>A0A6A6EI36_9PEZI</name>
<protein>
    <recommendedName>
        <fullName evidence="1">Protein kinase domain-containing protein</fullName>
    </recommendedName>
</protein>
<accession>A0A6A6EI36</accession>
<evidence type="ECO:0000313" key="2">
    <source>
        <dbReference type="EMBL" id="KAF2191727.1"/>
    </source>
</evidence>
<dbReference type="InterPro" id="IPR011009">
    <property type="entry name" value="Kinase-like_dom_sf"/>
</dbReference>
<feature type="non-terminal residue" evidence="2">
    <location>
        <position position="1"/>
    </location>
</feature>
<evidence type="ECO:0000259" key="1">
    <source>
        <dbReference type="PROSITE" id="PS50011"/>
    </source>
</evidence>
<reference evidence="2" key="1">
    <citation type="journal article" date="2020" name="Stud. Mycol.">
        <title>101 Dothideomycetes genomes: a test case for predicting lifestyles and emergence of pathogens.</title>
        <authorList>
            <person name="Haridas S."/>
            <person name="Albert R."/>
            <person name="Binder M."/>
            <person name="Bloem J."/>
            <person name="Labutti K."/>
            <person name="Salamov A."/>
            <person name="Andreopoulos B."/>
            <person name="Baker S."/>
            <person name="Barry K."/>
            <person name="Bills G."/>
            <person name="Bluhm B."/>
            <person name="Cannon C."/>
            <person name="Castanera R."/>
            <person name="Culley D."/>
            <person name="Daum C."/>
            <person name="Ezra D."/>
            <person name="Gonzalez J."/>
            <person name="Henrissat B."/>
            <person name="Kuo A."/>
            <person name="Liang C."/>
            <person name="Lipzen A."/>
            <person name="Lutzoni F."/>
            <person name="Magnuson J."/>
            <person name="Mondo S."/>
            <person name="Nolan M."/>
            <person name="Ohm R."/>
            <person name="Pangilinan J."/>
            <person name="Park H.-J."/>
            <person name="Ramirez L."/>
            <person name="Alfaro M."/>
            <person name="Sun H."/>
            <person name="Tritt A."/>
            <person name="Yoshinaga Y."/>
            <person name="Zwiers L.-H."/>
            <person name="Turgeon B."/>
            <person name="Goodwin S."/>
            <person name="Spatafora J."/>
            <person name="Crous P."/>
            <person name="Grigoriev I."/>
        </authorList>
    </citation>
    <scope>NUCLEOTIDE SEQUENCE</scope>
    <source>
        <strain evidence="2">CBS 207.26</strain>
    </source>
</reference>
<dbReference type="GO" id="GO:0004672">
    <property type="term" value="F:protein kinase activity"/>
    <property type="evidence" value="ECO:0007669"/>
    <property type="project" value="InterPro"/>
</dbReference>